<dbReference type="InterPro" id="IPR006439">
    <property type="entry name" value="HAD-SF_hydro_IA"/>
</dbReference>
<dbReference type="GO" id="GO:0016787">
    <property type="term" value="F:hydrolase activity"/>
    <property type="evidence" value="ECO:0007669"/>
    <property type="project" value="UniProtKB-KW"/>
</dbReference>
<dbReference type="InterPro" id="IPR023198">
    <property type="entry name" value="PGP-like_dom2"/>
</dbReference>
<dbReference type="SFLD" id="SFLDS00003">
    <property type="entry name" value="Haloacid_Dehalogenase"/>
    <property type="match status" value="1"/>
</dbReference>
<dbReference type="InterPro" id="IPR023214">
    <property type="entry name" value="HAD_sf"/>
</dbReference>
<dbReference type="Gene3D" id="1.10.150.240">
    <property type="entry name" value="Putative phosphatase, domain 2"/>
    <property type="match status" value="1"/>
</dbReference>
<dbReference type="PANTHER" id="PTHR18901:SF38">
    <property type="entry name" value="PSEUDOURIDINE-5'-PHOSPHATASE"/>
    <property type="match status" value="1"/>
</dbReference>
<proteinExistence type="predicted"/>
<dbReference type="NCBIfam" id="TIGR01509">
    <property type="entry name" value="HAD-SF-IA-v3"/>
    <property type="match status" value="1"/>
</dbReference>
<name>A0ABW8P6D9_9FLAO</name>
<sequence>MIKTVIFDMDGVIVDTEPVHKYAYYQHFKELSITVSESMYASFTGNSTRNVFQKLKENFDLEHDVETLVLRKRELFNEAFDTKPDLELIEGVLELIKKLYAEDIQLILASSASKSTINRVFNRFDLNKYFTHKVSGEDFPKSKPDPAIFLHAASLSIAPKENCIVIEDSTNGVRAANAAGIYCVGYHSVNSKLQDLSLANEVIQHFHEFNFLKDIIG</sequence>
<dbReference type="Gene3D" id="3.40.50.1000">
    <property type="entry name" value="HAD superfamily/HAD-like"/>
    <property type="match status" value="1"/>
</dbReference>
<dbReference type="InterPro" id="IPR041492">
    <property type="entry name" value="HAD_2"/>
</dbReference>
<dbReference type="Proteomes" id="UP001621706">
    <property type="component" value="Unassembled WGS sequence"/>
</dbReference>
<dbReference type="NCBIfam" id="TIGR01549">
    <property type="entry name" value="HAD-SF-IA-v1"/>
    <property type="match status" value="1"/>
</dbReference>
<dbReference type="Pfam" id="PF13419">
    <property type="entry name" value="HAD_2"/>
    <property type="match status" value="1"/>
</dbReference>
<keyword evidence="2" id="KW-1185">Reference proteome</keyword>
<evidence type="ECO:0000313" key="2">
    <source>
        <dbReference type="Proteomes" id="UP001621706"/>
    </source>
</evidence>
<comment type="caution">
    <text evidence="1">The sequence shown here is derived from an EMBL/GenBank/DDBJ whole genome shotgun (WGS) entry which is preliminary data.</text>
</comment>
<gene>
    <name evidence="1" type="ORF">V3I07_03430</name>
</gene>
<organism evidence="1 2">
    <name type="scientific">Flavobacterium oreochromis</name>
    <dbReference type="NCBI Taxonomy" id="2906078"/>
    <lineage>
        <taxon>Bacteria</taxon>
        <taxon>Pseudomonadati</taxon>
        <taxon>Bacteroidota</taxon>
        <taxon>Flavobacteriia</taxon>
        <taxon>Flavobacteriales</taxon>
        <taxon>Flavobacteriaceae</taxon>
        <taxon>Flavobacterium</taxon>
    </lineage>
</organism>
<dbReference type="RefSeq" id="WP_088401132.1">
    <property type="nucleotide sequence ID" value="NZ_JAZGZP010000004.1"/>
</dbReference>
<dbReference type="InterPro" id="IPR036412">
    <property type="entry name" value="HAD-like_sf"/>
</dbReference>
<dbReference type="PANTHER" id="PTHR18901">
    <property type="entry name" value="2-DEOXYGLUCOSE-6-PHOSPHATE PHOSPHATASE 2"/>
    <property type="match status" value="1"/>
</dbReference>
<keyword evidence="1" id="KW-0378">Hydrolase</keyword>
<dbReference type="SUPFAM" id="SSF56784">
    <property type="entry name" value="HAD-like"/>
    <property type="match status" value="1"/>
</dbReference>
<dbReference type="CDD" id="cd16423">
    <property type="entry name" value="HAD_BPGM-like"/>
    <property type="match status" value="1"/>
</dbReference>
<reference evidence="1 2" key="1">
    <citation type="submission" date="2024-02" db="EMBL/GenBank/DDBJ databases">
        <title>Comparative Genomic Analysis of Flavobacterium Species Causing Columnaris Disease of Freshwater Fish in Thailand: Insights into Virulence and Resistance Mechanisms.</title>
        <authorList>
            <person name="Nguyen D."/>
            <person name="Chokmangmeepisarn P."/>
            <person name="Khianchaikhan K."/>
            <person name="Morishita M."/>
            <person name="Bunnoy A."/>
            <person name="Rodkhum C."/>
        </authorList>
    </citation>
    <scope>NUCLEOTIDE SEQUENCE [LARGE SCALE GENOMIC DNA]</scope>
    <source>
        <strain evidence="1 2">CNRT2201</strain>
    </source>
</reference>
<dbReference type="SFLD" id="SFLDG01129">
    <property type="entry name" value="C1.5:_HAD__Beta-PGM__Phosphata"/>
    <property type="match status" value="1"/>
</dbReference>
<evidence type="ECO:0000313" key="1">
    <source>
        <dbReference type="EMBL" id="MFK6999943.1"/>
    </source>
</evidence>
<dbReference type="SFLD" id="SFLDG01135">
    <property type="entry name" value="C1.5.6:_HAD__Beta-PGM__Phospha"/>
    <property type="match status" value="1"/>
</dbReference>
<dbReference type="EMBL" id="JAZGZP010000004">
    <property type="protein sequence ID" value="MFK6999943.1"/>
    <property type="molecule type" value="Genomic_DNA"/>
</dbReference>
<accession>A0ABW8P6D9</accession>
<protein>
    <submittedName>
        <fullName evidence="1">HAD family hydrolase</fullName>
    </submittedName>
</protein>